<protein>
    <submittedName>
        <fullName evidence="1">Uncharacterized protein</fullName>
    </submittedName>
</protein>
<comment type="caution">
    <text evidence="1">The sequence shown here is derived from an EMBL/GenBank/DDBJ whole genome shotgun (WGS) entry which is preliminary data.</text>
</comment>
<keyword evidence="2" id="KW-1185">Reference proteome</keyword>
<evidence type="ECO:0000313" key="2">
    <source>
        <dbReference type="Proteomes" id="UP001595526"/>
    </source>
</evidence>
<name>A0ABV7JP33_9SPHI</name>
<dbReference type="RefSeq" id="WP_379025902.1">
    <property type="nucleotide sequence ID" value="NZ_JBHRTA010000061.1"/>
</dbReference>
<organism evidence="1 2">
    <name type="scientific">Parapedobacter deserti</name>
    <dbReference type="NCBI Taxonomy" id="1912957"/>
    <lineage>
        <taxon>Bacteria</taxon>
        <taxon>Pseudomonadati</taxon>
        <taxon>Bacteroidota</taxon>
        <taxon>Sphingobacteriia</taxon>
        <taxon>Sphingobacteriales</taxon>
        <taxon>Sphingobacteriaceae</taxon>
        <taxon>Parapedobacter</taxon>
    </lineage>
</organism>
<accession>A0ABV7JP33</accession>
<evidence type="ECO:0000313" key="1">
    <source>
        <dbReference type="EMBL" id="MFC3199865.1"/>
    </source>
</evidence>
<proteinExistence type="predicted"/>
<sequence length="133" mass="15067">MAKPTLTPTGVQTLLNELYALPDVQLQQEAQALALDFGEWLSRHFELTADQLSYIENELSVAFISFVSLRVPFAMEHRLPITYSVFNQPPPEEEEEWGKIITTTDNVSQSSPSEAFTNNASGSFQFISQYYKK</sequence>
<dbReference type="EMBL" id="JBHRTA010000061">
    <property type="protein sequence ID" value="MFC3199865.1"/>
    <property type="molecule type" value="Genomic_DNA"/>
</dbReference>
<reference evidence="2" key="1">
    <citation type="journal article" date="2019" name="Int. J. Syst. Evol. Microbiol.">
        <title>The Global Catalogue of Microorganisms (GCM) 10K type strain sequencing project: providing services to taxonomists for standard genome sequencing and annotation.</title>
        <authorList>
            <consortium name="The Broad Institute Genomics Platform"/>
            <consortium name="The Broad Institute Genome Sequencing Center for Infectious Disease"/>
            <person name="Wu L."/>
            <person name="Ma J."/>
        </authorList>
    </citation>
    <scope>NUCLEOTIDE SEQUENCE [LARGE SCALE GENOMIC DNA]</scope>
    <source>
        <strain evidence="2">KCTC 52416</strain>
    </source>
</reference>
<dbReference type="Proteomes" id="UP001595526">
    <property type="component" value="Unassembled WGS sequence"/>
</dbReference>
<gene>
    <name evidence="1" type="ORF">ACFOET_19760</name>
</gene>